<feature type="binding site" evidence="2">
    <location>
        <position position="209"/>
    </location>
    <ligand>
        <name>Mg(2+)</name>
        <dbReference type="ChEBI" id="CHEBI:18420"/>
        <label>3</label>
    </ligand>
</feature>
<evidence type="ECO:0000313" key="5">
    <source>
        <dbReference type="EMBL" id="WWR11544.1"/>
    </source>
</evidence>
<feature type="binding site" evidence="2">
    <location>
        <position position="145"/>
    </location>
    <ligand>
        <name>ATP</name>
        <dbReference type="ChEBI" id="CHEBI:30616"/>
    </ligand>
</feature>
<reference evidence="5" key="1">
    <citation type="submission" date="2023-09" db="EMBL/GenBank/DDBJ databases">
        <title>Genomes of two closely related lineages of the louse Polyplax serrata with different host specificities.</title>
        <authorList>
            <person name="Martinu J."/>
            <person name="Tarabai H."/>
            <person name="Stefka J."/>
            <person name="Hypsa V."/>
        </authorList>
    </citation>
    <scope>NUCLEOTIDE SEQUENCE [LARGE SCALE GENOMIC DNA]</scope>
    <source>
        <strain evidence="5">98ZLc_SE</strain>
    </source>
</reference>
<dbReference type="SUPFAM" id="SSF56042">
    <property type="entry name" value="PurM C-terminal domain-like"/>
    <property type="match status" value="1"/>
</dbReference>
<feature type="binding site" evidence="2">
    <location>
        <position position="74"/>
    </location>
    <ligand>
        <name>Mg(2+)</name>
        <dbReference type="ChEBI" id="CHEBI:18420"/>
        <label>3</label>
    </ligand>
</feature>
<comment type="catalytic activity">
    <reaction evidence="2">
        <text>thiamine phosphate + ATP = thiamine diphosphate + ADP</text>
        <dbReference type="Rhea" id="RHEA:15913"/>
        <dbReference type="ChEBI" id="CHEBI:30616"/>
        <dbReference type="ChEBI" id="CHEBI:37575"/>
        <dbReference type="ChEBI" id="CHEBI:58937"/>
        <dbReference type="ChEBI" id="CHEBI:456216"/>
        <dbReference type="EC" id="2.7.4.16"/>
    </reaction>
</comment>
<comment type="similarity">
    <text evidence="2">Belongs to the thiamine-monophosphate kinase family.</text>
</comment>
<evidence type="ECO:0000256" key="2">
    <source>
        <dbReference type="HAMAP-Rule" id="MF_02128"/>
    </source>
</evidence>
<proteinExistence type="inferred from homology"/>
<comment type="pathway">
    <text evidence="2">Cofactor biosynthesis; thiamine diphosphate biosynthesis; thiamine diphosphate from thiamine phosphate: step 1/1.</text>
</comment>
<dbReference type="InterPro" id="IPR016188">
    <property type="entry name" value="PurM-like_N"/>
</dbReference>
<feature type="domain" description="PurM-like N-terminal" evidence="3">
    <location>
        <begin position="27"/>
        <end position="137"/>
    </location>
</feature>
<dbReference type="PANTHER" id="PTHR30270">
    <property type="entry name" value="THIAMINE-MONOPHOSPHATE KINASE"/>
    <property type="match status" value="1"/>
</dbReference>
<sequence>MNEFDLINFFLKQFSFNYDKNVIFGIGDDAACLNVPSGMHLLVSTDTLVLNTHFLDSWDPYDIAYKAVVVNMSDIIAMAGNPCWISLSLTMPNLDFNWIKRFSNGFYDVLKKYNIILIGGNFARGFLSITITIHGLVPRNKALYRNGAKCGDPIYVSGKLGIPYMVEKYLKKKYILKEDKDILFKKIKNPIPKLELITFLQNYASAAIDISDGLSADLNHICNASNVGACLVESFIPIHPLVVKYASSDAINLALYGGDEYELCFSIRSGMENYFLNSLKKHSIICYKIGMIEDQLGLRIIKNNKIKFIKSYGYKHFY</sequence>
<keyword evidence="2 5" id="KW-0418">Kinase</keyword>
<feature type="binding site" evidence="2">
    <location>
        <position position="46"/>
    </location>
    <ligand>
        <name>Mg(2+)</name>
        <dbReference type="ChEBI" id="CHEBI:18420"/>
        <label>1</label>
    </ligand>
</feature>
<comment type="caution">
    <text evidence="2">Lacks conserved residue(s) required for the propagation of feature annotation.</text>
</comment>
<dbReference type="EMBL" id="CP135137">
    <property type="protein sequence ID" value="WWR11544.1"/>
    <property type="molecule type" value="Genomic_DNA"/>
</dbReference>
<dbReference type="Pfam" id="PF02769">
    <property type="entry name" value="AIRS_C"/>
    <property type="match status" value="1"/>
</dbReference>
<comment type="function">
    <text evidence="2">Catalyzes the ATP-dependent phosphorylation of thiamine-monophosphate (TMP) to form thiamine-pyrophosphate (TPP), the active form of vitamin B1.</text>
</comment>
<dbReference type="InterPro" id="IPR006283">
    <property type="entry name" value="ThiL-like"/>
</dbReference>
<feature type="binding site" evidence="2">
    <location>
        <position position="53"/>
    </location>
    <ligand>
        <name>substrate</name>
    </ligand>
</feature>
<keyword evidence="2" id="KW-0479">Metal-binding</keyword>
<dbReference type="Pfam" id="PF00586">
    <property type="entry name" value="AIRS"/>
    <property type="match status" value="1"/>
</dbReference>
<keyword evidence="2" id="KW-0460">Magnesium</keyword>
<feature type="binding site" evidence="2">
    <location>
        <position position="259"/>
    </location>
    <ligand>
        <name>substrate</name>
    </ligand>
</feature>
<dbReference type="RefSeq" id="WP_338516112.1">
    <property type="nucleotide sequence ID" value="NZ_CP135137.1"/>
</dbReference>
<feature type="binding site" evidence="2">
    <location>
        <position position="29"/>
    </location>
    <ligand>
        <name>Mg(2+)</name>
        <dbReference type="ChEBI" id="CHEBI:18420"/>
        <label>3</label>
    </ligand>
</feature>
<protein>
    <recommendedName>
        <fullName evidence="2">Thiamine-monophosphate kinase</fullName>
        <shortName evidence="2">TMP kinase</shortName>
        <shortName evidence="2">Thiamine-phosphate kinase</shortName>
        <ecNumber evidence="2">2.7.4.16</ecNumber>
    </recommendedName>
</protein>
<feature type="binding site" evidence="2">
    <location>
        <position position="29"/>
    </location>
    <ligand>
        <name>Mg(2+)</name>
        <dbReference type="ChEBI" id="CHEBI:18420"/>
        <label>4</label>
    </ligand>
</feature>
<dbReference type="NCBIfam" id="TIGR01379">
    <property type="entry name" value="thiL"/>
    <property type="match status" value="1"/>
</dbReference>
<dbReference type="InterPro" id="IPR036921">
    <property type="entry name" value="PurM-like_N_sf"/>
</dbReference>
<dbReference type="SUPFAM" id="SSF55326">
    <property type="entry name" value="PurM N-terminal domain-like"/>
    <property type="match status" value="1"/>
</dbReference>
<name>A0ABZ2H0D1_9GAMM</name>
<keyword evidence="2" id="KW-0067">ATP-binding</keyword>
<feature type="binding site" evidence="2">
    <location>
        <position position="121"/>
    </location>
    <ligand>
        <name>Mg(2+)</name>
        <dbReference type="ChEBI" id="CHEBI:18420"/>
        <label>1</label>
    </ligand>
</feature>
<feature type="binding site" evidence="2">
    <location>
        <position position="46"/>
    </location>
    <ligand>
        <name>Mg(2+)</name>
        <dbReference type="ChEBI" id="CHEBI:18420"/>
        <label>2</label>
    </ligand>
</feature>
<dbReference type="CDD" id="cd02194">
    <property type="entry name" value="ThiL"/>
    <property type="match status" value="1"/>
</dbReference>
<evidence type="ECO:0000259" key="4">
    <source>
        <dbReference type="Pfam" id="PF02769"/>
    </source>
</evidence>
<evidence type="ECO:0000259" key="3">
    <source>
        <dbReference type="Pfam" id="PF00586"/>
    </source>
</evidence>
<dbReference type="PIRSF" id="PIRSF005303">
    <property type="entry name" value="Thiam_monoph_kin"/>
    <property type="match status" value="1"/>
</dbReference>
<dbReference type="InterPro" id="IPR010918">
    <property type="entry name" value="PurM-like_C_dom"/>
</dbReference>
<evidence type="ECO:0000313" key="6">
    <source>
        <dbReference type="Proteomes" id="UP001368618"/>
    </source>
</evidence>
<feature type="binding site" evidence="2">
    <location>
        <begin position="120"/>
        <end position="121"/>
    </location>
    <ligand>
        <name>ATP</name>
        <dbReference type="ChEBI" id="CHEBI:30616"/>
    </ligand>
</feature>
<dbReference type="HAMAP" id="MF_02128">
    <property type="entry name" value="TMP_kinase"/>
    <property type="match status" value="1"/>
</dbReference>
<keyword evidence="1 2" id="KW-0784">Thiamine biosynthesis</keyword>
<dbReference type="Proteomes" id="UP001368618">
    <property type="component" value="Chromosome"/>
</dbReference>
<feature type="binding site" evidence="2">
    <location>
        <position position="212"/>
    </location>
    <ligand>
        <name>Mg(2+)</name>
        <dbReference type="ChEBI" id="CHEBI:18420"/>
        <label>5</label>
    </ligand>
</feature>
<feature type="binding site" evidence="2">
    <location>
        <position position="314"/>
    </location>
    <ligand>
        <name>substrate</name>
    </ligand>
</feature>
<feature type="domain" description="PurM-like C-terminal" evidence="4">
    <location>
        <begin position="193"/>
        <end position="299"/>
    </location>
</feature>
<evidence type="ECO:0000256" key="1">
    <source>
        <dbReference type="ARBA" id="ARBA00022977"/>
    </source>
</evidence>
<feature type="binding site" evidence="2">
    <location>
        <position position="211"/>
    </location>
    <ligand>
        <name>ATP</name>
        <dbReference type="ChEBI" id="CHEBI:30616"/>
    </ligand>
</feature>
<organism evidence="5 6">
    <name type="scientific">Candidatus Legionella polyplacis</name>
    <dbReference type="NCBI Taxonomy" id="2005262"/>
    <lineage>
        <taxon>Bacteria</taxon>
        <taxon>Pseudomonadati</taxon>
        <taxon>Pseudomonadota</taxon>
        <taxon>Gammaproteobacteria</taxon>
        <taxon>Legionellales</taxon>
        <taxon>Legionellaceae</taxon>
        <taxon>Legionella</taxon>
    </lineage>
</organism>
<gene>
    <name evidence="2 5" type="primary">thiL</name>
    <name evidence="5" type="ORF">RQL39_02565</name>
</gene>
<dbReference type="EC" id="2.7.4.16" evidence="2"/>
<feature type="binding site" evidence="2">
    <location>
        <position position="74"/>
    </location>
    <ligand>
        <name>Mg(2+)</name>
        <dbReference type="ChEBI" id="CHEBI:18420"/>
        <label>4</label>
    </ligand>
</feature>
<dbReference type="PANTHER" id="PTHR30270:SF0">
    <property type="entry name" value="THIAMINE-MONOPHOSPHATE KINASE"/>
    <property type="match status" value="1"/>
</dbReference>
<keyword evidence="6" id="KW-1185">Reference proteome</keyword>
<dbReference type="InterPro" id="IPR036676">
    <property type="entry name" value="PurM-like_C_sf"/>
</dbReference>
<dbReference type="Gene3D" id="3.90.650.10">
    <property type="entry name" value="PurM-like C-terminal domain"/>
    <property type="match status" value="1"/>
</dbReference>
<comment type="miscellaneous">
    <text evidence="2">Reaction mechanism of ThiL seems to utilize a direct, inline transfer of the gamma-phosphate of ATP to TMP rather than a phosphorylated enzyme intermediate.</text>
</comment>
<dbReference type="GO" id="GO:0009030">
    <property type="term" value="F:thiamine-phosphate kinase activity"/>
    <property type="evidence" value="ECO:0007669"/>
    <property type="project" value="UniProtKB-EC"/>
</dbReference>
<accession>A0ABZ2H0D1</accession>
<dbReference type="Gene3D" id="3.30.1330.10">
    <property type="entry name" value="PurM-like, N-terminal domain"/>
    <property type="match status" value="1"/>
</dbReference>
<keyword evidence="2" id="KW-0547">Nucleotide-binding</keyword>
<feature type="binding site" evidence="2">
    <location>
        <position position="74"/>
    </location>
    <ligand>
        <name>Mg(2+)</name>
        <dbReference type="ChEBI" id="CHEBI:18420"/>
        <label>2</label>
    </ligand>
</feature>
<keyword evidence="2 5" id="KW-0808">Transferase</keyword>
<feature type="binding site" evidence="2">
    <location>
        <position position="45"/>
    </location>
    <ligand>
        <name>Mg(2+)</name>
        <dbReference type="ChEBI" id="CHEBI:18420"/>
        <label>1</label>
    </ligand>
</feature>
<feature type="binding site" evidence="2">
    <location>
        <position position="44"/>
    </location>
    <ligand>
        <name>Mg(2+)</name>
        <dbReference type="ChEBI" id="CHEBI:18420"/>
        <label>4</label>
    </ligand>
</feature>